<dbReference type="InterPro" id="IPR050245">
    <property type="entry name" value="PrsA_foldase"/>
</dbReference>
<dbReference type="Pfam" id="PF13624">
    <property type="entry name" value="SurA_N_3"/>
    <property type="match status" value="1"/>
</dbReference>
<dbReference type="InterPro" id="IPR027304">
    <property type="entry name" value="Trigger_fact/SurA_dom_sf"/>
</dbReference>
<organism evidence="5 6">
    <name type="scientific">Pseudonocardia acidicola</name>
    <dbReference type="NCBI Taxonomy" id="2724939"/>
    <lineage>
        <taxon>Bacteria</taxon>
        <taxon>Bacillati</taxon>
        <taxon>Actinomycetota</taxon>
        <taxon>Actinomycetes</taxon>
        <taxon>Pseudonocardiales</taxon>
        <taxon>Pseudonocardiaceae</taxon>
        <taxon>Pseudonocardia</taxon>
    </lineage>
</organism>
<keyword evidence="1 5" id="KW-0413">Isomerase</keyword>
<feature type="domain" description="PpiC" evidence="4">
    <location>
        <begin position="203"/>
        <end position="293"/>
    </location>
</feature>
<dbReference type="InterPro" id="IPR000297">
    <property type="entry name" value="PPIase_PpiC"/>
</dbReference>
<dbReference type="Pfam" id="PF13145">
    <property type="entry name" value="Rotamase_2"/>
    <property type="match status" value="1"/>
</dbReference>
<dbReference type="InterPro" id="IPR046357">
    <property type="entry name" value="PPIase_dom_sf"/>
</dbReference>
<gene>
    <name evidence="5" type="ORF">HF526_23090</name>
</gene>
<keyword evidence="1" id="KW-0697">Rotamase</keyword>
<dbReference type="PROSITE" id="PS01096">
    <property type="entry name" value="PPIC_PPIASE_1"/>
    <property type="match status" value="1"/>
</dbReference>
<dbReference type="PANTHER" id="PTHR47245">
    <property type="entry name" value="PEPTIDYLPROLYL ISOMERASE"/>
    <property type="match status" value="1"/>
</dbReference>
<evidence type="ECO:0000259" key="4">
    <source>
        <dbReference type="PROSITE" id="PS50198"/>
    </source>
</evidence>
<name>A0ABX1SIG7_9PSEU</name>
<dbReference type="InterPro" id="IPR023058">
    <property type="entry name" value="PPIase_PpiC_CS"/>
</dbReference>
<dbReference type="SUPFAM" id="SSF109998">
    <property type="entry name" value="Triger factor/SurA peptide-binding domain-like"/>
    <property type="match status" value="1"/>
</dbReference>
<evidence type="ECO:0000256" key="2">
    <source>
        <dbReference type="SAM" id="MobiDB-lite"/>
    </source>
</evidence>
<dbReference type="RefSeq" id="WP_169383651.1">
    <property type="nucleotide sequence ID" value="NZ_JAAXLA010000050.1"/>
</dbReference>
<protein>
    <submittedName>
        <fullName evidence="5">Parvulin peptidyl-prolyl isomerase</fullName>
    </submittedName>
</protein>
<feature type="transmembrane region" description="Helical" evidence="3">
    <location>
        <begin position="383"/>
        <end position="402"/>
    </location>
</feature>
<comment type="caution">
    <text evidence="5">The sequence shown here is derived from an EMBL/GenBank/DDBJ whole genome shotgun (WGS) entry which is preliminary data.</text>
</comment>
<keyword evidence="3" id="KW-0812">Transmembrane</keyword>
<reference evidence="5 6" key="1">
    <citation type="submission" date="2020-04" db="EMBL/GenBank/DDBJ databases">
        <authorList>
            <person name="Klaysubun C."/>
            <person name="Duangmal K."/>
            <person name="Lipun K."/>
        </authorList>
    </citation>
    <scope>NUCLEOTIDE SEQUENCE [LARGE SCALE GENOMIC DNA]</scope>
    <source>
        <strain evidence="5 6">K10HN5</strain>
    </source>
</reference>
<evidence type="ECO:0000313" key="6">
    <source>
        <dbReference type="Proteomes" id="UP000820669"/>
    </source>
</evidence>
<feature type="region of interest" description="Disordered" evidence="2">
    <location>
        <begin position="341"/>
        <end position="377"/>
    </location>
</feature>
<sequence>MTTFIRRWTRYLGGLLRRLRPPVGRRARIIVAAVVLLTVVAAGAGAAIVWTSGLPAGAALKVGDRLVTEQELQKRTEVLQALYGIQPPSDAAGLDRFRRDVAKSIAVSIVLDQAARQRDIVTSDKAARDILTKFIEQQFPDGGRDAFIQALGTFGASERDVLDEIKLQNAVGTLFEQVTKNVSVADADVRTAYEQRRNELITPEQRRLRNIVVSSRAEADQLIEQARGGVDFATLARQHSLDGSTRDSGGDLGLVAANILEKAYADMAFSVGQGEIFGPVQTRNGWNVGQAVEVVPAKPLSFEEAQGQLRQELIAESAARTWRPWVEGQIRNAHVEYASRYRPANPDAAPDASPTDVPSAPGTPAPDHSAPASGNGRPMPRGVVFEAALALVLLMLGHRGYLCVHRRGSDTLLSDRRVRYERIYRRSAVACQIVASVFVLATVTMALPRPA</sequence>
<evidence type="ECO:0000256" key="1">
    <source>
        <dbReference type="PROSITE-ProRule" id="PRU00278"/>
    </source>
</evidence>
<feature type="compositionally biased region" description="Low complexity" evidence="2">
    <location>
        <begin position="343"/>
        <end position="360"/>
    </location>
</feature>
<keyword evidence="3" id="KW-0472">Membrane</keyword>
<dbReference type="Proteomes" id="UP000820669">
    <property type="component" value="Unassembled WGS sequence"/>
</dbReference>
<dbReference type="Gene3D" id="3.10.50.40">
    <property type="match status" value="1"/>
</dbReference>
<dbReference type="EMBL" id="JAAXLA010000050">
    <property type="protein sequence ID" value="NMI00172.1"/>
    <property type="molecule type" value="Genomic_DNA"/>
</dbReference>
<feature type="transmembrane region" description="Helical" evidence="3">
    <location>
        <begin position="423"/>
        <end position="447"/>
    </location>
</feature>
<evidence type="ECO:0000256" key="3">
    <source>
        <dbReference type="SAM" id="Phobius"/>
    </source>
</evidence>
<keyword evidence="3" id="KW-1133">Transmembrane helix</keyword>
<dbReference type="PANTHER" id="PTHR47245:SF2">
    <property type="entry name" value="PEPTIDYL-PROLYL CIS-TRANS ISOMERASE HP_0175-RELATED"/>
    <property type="match status" value="1"/>
</dbReference>
<feature type="transmembrane region" description="Helical" evidence="3">
    <location>
        <begin position="27"/>
        <end position="50"/>
    </location>
</feature>
<accession>A0ABX1SIG7</accession>
<dbReference type="PROSITE" id="PS50198">
    <property type="entry name" value="PPIC_PPIASE_2"/>
    <property type="match status" value="1"/>
</dbReference>
<evidence type="ECO:0000313" key="5">
    <source>
        <dbReference type="EMBL" id="NMI00172.1"/>
    </source>
</evidence>
<dbReference type="GO" id="GO:0016853">
    <property type="term" value="F:isomerase activity"/>
    <property type="evidence" value="ECO:0007669"/>
    <property type="project" value="UniProtKB-KW"/>
</dbReference>
<dbReference type="SUPFAM" id="SSF54534">
    <property type="entry name" value="FKBP-like"/>
    <property type="match status" value="1"/>
</dbReference>
<keyword evidence="6" id="KW-1185">Reference proteome</keyword>
<proteinExistence type="predicted"/>